<organism evidence="3 4">
    <name type="scientific">Streptomyces taklimakanensis</name>
    <dbReference type="NCBI Taxonomy" id="2569853"/>
    <lineage>
        <taxon>Bacteria</taxon>
        <taxon>Bacillati</taxon>
        <taxon>Actinomycetota</taxon>
        <taxon>Actinomycetes</taxon>
        <taxon>Kitasatosporales</taxon>
        <taxon>Streptomycetaceae</taxon>
        <taxon>Streptomyces</taxon>
    </lineage>
</organism>
<dbReference type="Proteomes" id="UP000473014">
    <property type="component" value="Unassembled WGS sequence"/>
</dbReference>
<keyword evidence="2" id="KW-0812">Transmembrane</keyword>
<protein>
    <submittedName>
        <fullName evidence="3">Uncharacterized protein</fullName>
    </submittedName>
</protein>
<evidence type="ECO:0000313" key="3">
    <source>
        <dbReference type="EMBL" id="MTE22274.1"/>
    </source>
</evidence>
<keyword evidence="2" id="KW-0472">Membrane</keyword>
<dbReference type="EMBL" id="WIXO01000001">
    <property type="protein sequence ID" value="MTE22274.1"/>
    <property type="molecule type" value="Genomic_DNA"/>
</dbReference>
<accession>A0A6G2BJ83</accession>
<proteinExistence type="predicted"/>
<evidence type="ECO:0000256" key="2">
    <source>
        <dbReference type="SAM" id="Phobius"/>
    </source>
</evidence>
<feature type="compositionally biased region" description="Basic and acidic residues" evidence="1">
    <location>
        <begin position="13"/>
        <end position="36"/>
    </location>
</feature>
<gene>
    <name evidence="3" type="ORF">F0L17_24860</name>
</gene>
<feature type="compositionally biased region" description="Low complexity" evidence="1">
    <location>
        <begin position="37"/>
        <end position="50"/>
    </location>
</feature>
<name>A0A6G2BJ83_9ACTN</name>
<keyword evidence="4" id="KW-1185">Reference proteome</keyword>
<feature type="transmembrane region" description="Helical" evidence="2">
    <location>
        <begin position="55"/>
        <end position="73"/>
    </location>
</feature>
<dbReference type="AlphaFoldDB" id="A0A6G2BJ83"/>
<reference evidence="3 4" key="1">
    <citation type="submission" date="2019-11" db="EMBL/GenBank/DDBJ databases">
        <authorList>
            <person name="Yuan L."/>
        </authorList>
    </citation>
    <scope>NUCLEOTIDE SEQUENCE [LARGE SCALE GENOMIC DNA]</scope>
    <source>
        <strain evidence="3 4">TRM43335</strain>
    </source>
</reference>
<keyword evidence="2" id="KW-1133">Transmembrane helix</keyword>
<comment type="caution">
    <text evidence="3">The sequence shown here is derived from an EMBL/GenBank/DDBJ whole genome shotgun (WGS) entry which is preliminary data.</text>
</comment>
<sequence>MSGDPRYNGRALDPGELRERIEGTRGRSTVDVEGPARRAGAGTGRRAAPGPVTRGRVVLLVTAAVAVVVAVAARNGRRR</sequence>
<evidence type="ECO:0000313" key="4">
    <source>
        <dbReference type="Proteomes" id="UP000473014"/>
    </source>
</evidence>
<feature type="region of interest" description="Disordered" evidence="1">
    <location>
        <begin position="1"/>
        <end position="50"/>
    </location>
</feature>
<dbReference type="RefSeq" id="WP_155072786.1">
    <property type="nucleotide sequence ID" value="NZ_WIXO01000001.1"/>
</dbReference>
<evidence type="ECO:0000256" key="1">
    <source>
        <dbReference type="SAM" id="MobiDB-lite"/>
    </source>
</evidence>